<reference evidence="1" key="1">
    <citation type="submission" date="2020-11" db="EMBL/GenBank/DDBJ databases">
        <authorList>
            <person name="Tran Van P."/>
        </authorList>
    </citation>
    <scope>NUCLEOTIDE SEQUENCE</scope>
</reference>
<organism evidence="1">
    <name type="scientific">Cyprideis torosa</name>
    <dbReference type="NCBI Taxonomy" id="163714"/>
    <lineage>
        <taxon>Eukaryota</taxon>
        <taxon>Metazoa</taxon>
        <taxon>Ecdysozoa</taxon>
        <taxon>Arthropoda</taxon>
        <taxon>Crustacea</taxon>
        <taxon>Oligostraca</taxon>
        <taxon>Ostracoda</taxon>
        <taxon>Podocopa</taxon>
        <taxon>Podocopida</taxon>
        <taxon>Cytherocopina</taxon>
        <taxon>Cytheroidea</taxon>
        <taxon>Cytherideidae</taxon>
        <taxon>Cyprideis</taxon>
    </lineage>
</organism>
<name>A0A7R8ZPK6_9CRUS</name>
<gene>
    <name evidence="1" type="ORF">CTOB1V02_LOCUS4804</name>
</gene>
<protein>
    <submittedName>
        <fullName evidence="1">Uncharacterized protein</fullName>
    </submittedName>
</protein>
<accession>A0A7R8ZPK6</accession>
<dbReference type="AlphaFoldDB" id="A0A7R8ZPK6"/>
<evidence type="ECO:0000313" key="1">
    <source>
        <dbReference type="EMBL" id="CAD7226892.1"/>
    </source>
</evidence>
<dbReference type="EMBL" id="OB660967">
    <property type="protein sequence ID" value="CAD7226892.1"/>
    <property type="molecule type" value="Genomic_DNA"/>
</dbReference>
<sequence length="93" mass="11047">MRASPKDPTSRHMNELIQETSHFRVPSAMPALLGMKKSTLGEKNNHLRLQHKLYPERRLQKVEENPQQRRFFFLTKKERSTEGQAIYMITDEH</sequence>
<proteinExistence type="predicted"/>